<evidence type="ECO:0000256" key="1">
    <source>
        <dbReference type="SAM" id="MobiDB-lite"/>
    </source>
</evidence>
<keyword evidence="3" id="KW-1185">Reference proteome</keyword>
<accession>A0AAD4BNA5</accession>
<dbReference type="AlphaFoldDB" id="A0AAD4BNA5"/>
<feature type="region of interest" description="Disordered" evidence="1">
    <location>
        <begin position="79"/>
        <end position="99"/>
    </location>
</feature>
<organism evidence="2 3">
    <name type="scientific">Boletus edulis BED1</name>
    <dbReference type="NCBI Taxonomy" id="1328754"/>
    <lineage>
        <taxon>Eukaryota</taxon>
        <taxon>Fungi</taxon>
        <taxon>Dikarya</taxon>
        <taxon>Basidiomycota</taxon>
        <taxon>Agaricomycotina</taxon>
        <taxon>Agaricomycetes</taxon>
        <taxon>Agaricomycetidae</taxon>
        <taxon>Boletales</taxon>
        <taxon>Boletineae</taxon>
        <taxon>Boletaceae</taxon>
        <taxon>Boletoideae</taxon>
        <taxon>Boletus</taxon>
    </lineage>
</organism>
<evidence type="ECO:0000313" key="3">
    <source>
        <dbReference type="Proteomes" id="UP001194468"/>
    </source>
</evidence>
<proteinExistence type="predicted"/>
<sequence>MSTMNDYTRGLNDPFLSHLIALLSAYELCPMSTPPPRYDGLGDWQTDSILRSLSAIARRMYTAEDTLASLKASESWQAIGPETKKRRSPSTVTPKNADAARSGFFSNSVRFQTRLPLHRRPPISNTSLVLPVAR</sequence>
<gene>
    <name evidence="2" type="ORF">L210DRAFT_2530386</name>
</gene>
<reference evidence="2" key="1">
    <citation type="submission" date="2019-10" db="EMBL/GenBank/DDBJ databases">
        <authorList>
            <consortium name="DOE Joint Genome Institute"/>
            <person name="Kuo A."/>
            <person name="Miyauchi S."/>
            <person name="Kiss E."/>
            <person name="Drula E."/>
            <person name="Kohler A."/>
            <person name="Sanchez-Garcia M."/>
            <person name="Andreopoulos B."/>
            <person name="Barry K.W."/>
            <person name="Bonito G."/>
            <person name="Buee M."/>
            <person name="Carver A."/>
            <person name="Chen C."/>
            <person name="Cichocki N."/>
            <person name="Clum A."/>
            <person name="Culley D."/>
            <person name="Crous P.W."/>
            <person name="Fauchery L."/>
            <person name="Girlanda M."/>
            <person name="Hayes R."/>
            <person name="Keri Z."/>
            <person name="LaButti K."/>
            <person name="Lipzen A."/>
            <person name="Lombard V."/>
            <person name="Magnuson J."/>
            <person name="Maillard F."/>
            <person name="Morin E."/>
            <person name="Murat C."/>
            <person name="Nolan M."/>
            <person name="Ohm R."/>
            <person name="Pangilinan J."/>
            <person name="Pereira M."/>
            <person name="Perotto S."/>
            <person name="Peter M."/>
            <person name="Riley R."/>
            <person name="Sitrit Y."/>
            <person name="Stielow B."/>
            <person name="Szollosi G."/>
            <person name="Zifcakova L."/>
            <person name="Stursova M."/>
            <person name="Spatafora J.W."/>
            <person name="Tedersoo L."/>
            <person name="Vaario L.-M."/>
            <person name="Yamada A."/>
            <person name="Yan M."/>
            <person name="Wang P."/>
            <person name="Xu J."/>
            <person name="Bruns T."/>
            <person name="Baldrian P."/>
            <person name="Vilgalys R."/>
            <person name="Henrissat B."/>
            <person name="Grigoriev I.V."/>
            <person name="Hibbett D."/>
            <person name="Nagy L.G."/>
            <person name="Martin F.M."/>
        </authorList>
    </citation>
    <scope>NUCLEOTIDE SEQUENCE</scope>
    <source>
        <strain evidence="2">BED1</strain>
    </source>
</reference>
<dbReference type="EMBL" id="WHUW01000025">
    <property type="protein sequence ID" value="KAF8435489.1"/>
    <property type="molecule type" value="Genomic_DNA"/>
</dbReference>
<reference evidence="2" key="2">
    <citation type="journal article" date="2020" name="Nat. Commun.">
        <title>Large-scale genome sequencing of mycorrhizal fungi provides insights into the early evolution of symbiotic traits.</title>
        <authorList>
            <person name="Miyauchi S."/>
            <person name="Kiss E."/>
            <person name="Kuo A."/>
            <person name="Drula E."/>
            <person name="Kohler A."/>
            <person name="Sanchez-Garcia M."/>
            <person name="Morin E."/>
            <person name="Andreopoulos B."/>
            <person name="Barry K.W."/>
            <person name="Bonito G."/>
            <person name="Buee M."/>
            <person name="Carver A."/>
            <person name="Chen C."/>
            <person name="Cichocki N."/>
            <person name="Clum A."/>
            <person name="Culley D."/>
            <person name="Crous P.W."/>
            <person name="Fauchery L."/>
            <person name="Girlanda M."/>
            <person name="Hayes R.D."/>
            <person name="Keri Z."/>
            <person name="LaButti K."/>
            <person name="Lipzen A."/>
            <person name="Lombard V."/>
            <person name="Magnuson J."/>
            <person name="Maillard F."/>
            <person name="Murat C."/>
            <person name="Nolan M."/>
            <person name="Ohm R.A."/>
            <person name="Pangilinan J."/>
            <person name="Pereira M.F."/>
            <person name="Perotto S."/>
            <person name="Peter M."/>
            <person name="Pfister S."/>
            <person name="Riley R."/>
            <person name="Sitrit Y."/>
            <person name="Stielow J.B."/>
            <person name="Szollosi G."/>
            <person name="Zifcakova L."/>
            <person name="Stursova M."/>
            <person name="Spatafora J.W."/>
            <person name="Tedersoo L."/>
            <person name="Vaario L.M."/>
            <person name="Yamada A."/>
            <person name="Yan M."/>
            <person name="Wang P."/>
            <person name="Xu J."/>
            <person name="Bruns T."/>
            <person name="Baldrian P."/>
            <person name="Vilgalys R."/>
            <person name="Dunand C."/>
            <person name="Henrissat B."/>
            <person name="Grigoriev I.V."/>
            <person name="Hibbett D."/>
            <person name="Nagy L.G."/>
            <person name="Martin F.M."/>
        </authorList>
    </citation>
    <scope>NUCLEOTIDE SEQUENCE</scope>
    <source>
        <strain evidence="2">BED1</strain>
    </source>
</reference>
<evidence type="ECO:0000313" key="2">
    <source>
        <dbReference type="EMBL" id="KAF8435489.1"/>
    </source>
</evidence>
<name>A0AAD4BNA5_BOLED</name>
<comment type="caution">
    <text evidence="2">The sequence shown here is derived from an EMBL/GenBank/DDBJ whole genome shotgun (WGS) entry which is preliminary data.</text>
</comment>
<protein>
    <submittedName>
        <fullName evidence="2">Uncharacterized protein</fullName>
    </submittedName>
</protein>
<dbReference type="Proteomes" id="UP001194468">
    <property type="component" value="Unassembled WGS sequence"/>
</dbReference>